<proteinExistence type="predicted"/>
<dbReference type="Gene3D" id="3.40.630.30">
    <property type="match status" value="1"/>
</dbReference>
<name>A0A940MN70_9RHOB</name>
<organism evidence="2 3">
    <name type="scientific">Sagittula salina</name>
    <dbReference type="NCBI Taxonomy" id="2820268"/>
    <lineage>
        <taxon>Bacteria</taxon>
        <taxon>Pseudomonadati</taxon>
        <taxon>Pseudomonadota</taxon>
        <taxon>Alphaproteobacteria</taxon>
        <taxon>Rhodobacterales</taxon>
        <taxon>Roseobacteraceae</taxon>
        <taxon>Sagittula</taxon>
    </lineage>
</organism>
<gene>
    <name evidence="2" type="ORF">J5474_05020</name>
</gene>
<keyword evidence="3" id="KW-1185">Reference proteome</keyword>
<dbReference type="AlphaFoldDB" id="A0A940MN70"/>
<dbReference type="InterPro" id="IPR016181">
    <property type="entry name" value="Acyl_CoA_acyltransferase"/>
</dbReference>
<dbReference type="GO" id="GO:0016747">
    <property type="term" value="F:acyltransferase activity, transferring groups other than amino-acyl groups"/>
    <property type="evidence" value="ECO:0007669"/>
    <property type="project" value="InterPro"/>
</dbReference>
<dbReference type="SUPFAM" id="SSF55729">
    <property type="entry name" value="Acyl-CoA N-acyltransferases (Nat)"/>
    <property type="match status" value="1"/>
</dbReference>
<protein>
    <submittedName>
        <fullName evidence="2">GNAT family N-acetyltransferase</fullName>
    </submittedName>
</protein>
<dbReference type="RefSeq" id="WP_209359708.1">
    <property type="nucleotide sequence ID" value="NZ_JAGISH010000002.1"/>
</dbReference>
<evidence type="ECO:0000259" key="1">
    <source>
        <dbReference type="PROSITE" id="PS51186"/>
    </source>
</evidence>
<sequence>MKSLHLATPEDLPKLLPMVAGFHAEMGYDTTAEHQLEAVMPLLEDSRHGAIWLIGPRRSPVGYIAVTFGWSLEYGGLDGIVDEIYIRPAVRGRGMGHDALDDIAKALKDAGVRALHLEVDREDERAQTFYGRARFRPRDRYIFMSRVL</sequence>
<dbReference type="PROSITE" id="PS51186">
    <property type="entry name" value="GNAT"/>
    <property type="match status" value="1"/>
</dbReference>
<dbReference type="InterPro" id="IPR000182">
    <property type="entry name" value="GNAT_dom"/>
</dbReference>
<feature type="domain" description="N-acetyltransferase" evidence="1">
    <location>
        <begin position="2"/>
        <end position="148"/>
    </location>
</feature>
<reference evidence="2" key="1">
    <citation type="submission" date="2021-03" db="EMBL/GenBank/DDBJ databases">
        <title>Sagittula salina sp. nov. strain M10.9X isolated from the marine waste.</title>
        <authorList>
            <person name="Satari L."/>
            <person name="Molina-Menor E."/>
            <person name="Vidal-Verdu A."/>
            <person name="Pascual J."/>
            <person name="Pereto J."/>
            <person name="Porcar M."/>
        </authorList>
    </citation>
    <scope>NUCLEOTIDE SEQUENCE</scope>
    <source>
        <strain evidence="2">M10.9X</strain>
    </source>
</reference>
<evidence type="ECO:0000313" key="3">
    <source>
        <dbReference type="Proteomes" id="UP000675940"/>
    </source>
</evidence>
<dbReference type="CDD" id="cd04301">
    <property type="entry name" value="NAT_SF"/>
    <property type="match status" value="1"/>
</dbReference>
<dbReference type="Proteomes" id="UP000675940">
    <property type="component" value="Unassembled WGS sequence"/>
</dbReference>
<evidence type="ECO:0000313" key="2">
    <source>
        <dbReference type="EMBL" id="MBP0481852.1"/>
    </source>
</evidence>
<accession>A0A940MN70</accession>
<dbReference type="EMBL" id="JAGISH010000002">
    <property type="protein sequence ID" value="MBP0481852.1"/>
    <property type="molecule type" value="Genomic_DNA"/>
</dbReference>
<dbReference type="Pfam" id="PF00583">
    <property type="entry name" value="Acetyltransf_1"/>
    <property type="match status" value="1"/>
</dbReference>
<comment type="caution">
    <text evidence="2">The sequence shown here is derived from an EMBL/GenBank/DDBJ whole genome shotgun (WGS) entry which is preliminary data.</text>
</comment>